<keyword evidence="1" id="KW-0233">DNA recombination</keyword>
<dbReference type="InterPro" id="IPR011010">
    <property type="entry name" value="DNA_brk_join_enz"/>
</dbReference>
<sequence>MRGHALVALCGVPKGQAGRPSKPLTLAQASALLDAARTAPLGAHVVVSLLTGGRTEGLRALTWAHVDLDGQADADAPVPPSIQVWRSVRDGGDTKTKKSRRILAISGRCAATLRQHQDKQKELREKRGERWHVDDPVFSTSSGAELTLRTFGVASARSREGRDSTRRTGCCASCGTASSRCSQTTA</sequence>
<evidence type="ECO:0000256" key="1">
    <source>
        <dbReference type="ARBA" id="ARBA00023172"/>
    </source>
</evidence>
<dbReference type="RefSeq" id="WP_380137618.1">
    <property type="nucleotide sequence ID" value="NZ_JBHTFY010000001.1"/>
</dbReference>
<name>A0ABP8DUZ5_9ACTN</name>
<proteinExistence type="predicted"/>
<dbReference type="Proteomes" id="UP001500620">
    <property type="component" value="Unassembled WGS sequence"/>
</dbReference>
<comment type="caution">
    <text evidence="3">The sequence shown here is derived from an EMBL/GenBank/DDBJ whole genome shotgun (WGS) entry which is preliminary data.</text>
</comment>
<accession>A0ABP8DUZ5</accession>
<organism evidence="3 4">
    <name type="scientific">Dactylosporangium darangshiense</name>
    <dbReference type="NCBI Taxonomy" id="579108"/>
    <lineage>
        <taxon>Bacteria</taxon>
        <taxon>Bacillati</taxon>
        <taxon>Actinomycetota</taxon>
        <taxon>Actinomycetes</taxon>
        <taxon>Micromonosporales</taxon>
        <taxon>Micromonosporaceae</taxon>
        <taxon>Dactylosporangium</taxon>
    </lineage>
</organism>
<evidence type="ECO:0000259" key="2">
    <source>
        <dbReference type="PROSITE" id="PS51898"/>
    </source>
</evidence>
<keyword evidence="4" id="KW-1185">Reference proteome</keyword>
<reference evidence="4" key="1">
    <citation type="journal article" date="2019" name="Int. J. Syst. Evol. Microbiol.">
        <title>The Global Catalogue of Microorganisms (GCM) 10K type strain sequencing project: providing services to taxonomists for standard genome sequencing and annotation.</title>
        <authorList>
            <consortium name="The Broad Institute Genomics Platform"/>
            <consortium name="The Broad Institute Genome Sequencing Center for Infectious Disease"/>
            <person name="Wu L."/>
            <person name="Ma J."/>
        </authorList>
    </citation>
    <scope>NUCLEOTIDE SEQUENCE [LARGE SCALE GENOMIC DNA]</scope>
    <source>
        <strain evidence="4">JCM 17441</strain>
    </source>
</reference>
<gene>
    <name evidence="3" type="ORF">GCM10022255_111220</name>
</gene>
<dbReference type="Gene3D" id="1.10.443.10">
    <property type="entry name" value="Intergrase catalytic core"/>
    <property type="match status" value="1"/>
</dbReference>
<dbReference type="PROSITE" id="PS51898">
    <property type="entry name" value="TYR_RECOMBINASE"/>
    <property type="match status" value="1"/>
</dbReference>
<protein>
    <recommendedName>
        <fullName evidence="2">Tyr recombinase domain-containing protein</fullName>
    </recommendedName>
</protein>
<evidence type="ECO:0000313" key="4">
    <source>
        <dbReference type="Proteomes" id="UP001500620"/>
    </source>
</evidence>
<feature type="domain" description="Tyr recombinase" evidence="2">
    <location>
        <begin position="19"/>
        <end position="186"/>
    </location>
</feature>
<dbReference type="EMBL" id="BAABAT010000079">
    <property type="protein sequence ID" value="GAA4263759.1"/>
    <property type="molecule type" value="Genomic_DNA"/>
</dbReference>
<dbReference type="InterPro" id="IPR013762">
    <property type="entry name" value="Integrase-like_cat_sf"/>
</dbReference>
<dbReference type="SUPFAM" id="SSF56349">
    <property type="entry name" value="DNA breaking-rejoining enzymes"/>
    <property type="match status" value="1"/>
</dbReference>
<evidence type="ECO:0000313" key="3">
    <source>
        <dbReference type="EMBL" id="GAA4263759.1"/>
    </source>
</evidence>
<dbReference type="InterPro" id="IPR002104">
    <property type="entry name" value="Integrase_catalytic"/>
</dbReference>